<dbReference type="GO" id="GO:0030272">
    <property type="term" value="F:5-formyltetrahydrofolate cyclo-ligase activity"/>
    <property type="evidence" value="ECO:0007669"/>
    <property type="project" value="UniProtKB-EC"/>
</dbReference>
<dbReference type="PANTHER" id="PTHR23407:SF1">
    <property type="entry name" value="5-FORMYLTETRAHYDROFOLATE CYCLO-LIGASE"/>
    <property type="match status" value="1"/>
</dbReference>
<dbReference type="Pfam" id="PF01812">
    <property type="entry name" value="5-FTHF_cyc-lig"/>
    <property type="match status" value="1"/>
</dbReference>
<keyword evidence="4" id="KW-0460">Magnesium</keyword>
<comment type="similarity">
    <text evidence="1 4">Belongs to the 5-formyltetrahydrofolate cyclo-ligase family.</text>
</comment>
<evidence type="ECO:0000313" key="5">
    <source>
        <dbReference type="EMBL" id="MEA3568571.1"/>
    </source>
</evidence>
<evidence type="ECO:0000313" key="6">
    <source>
        <dbReference type="Proteomes" id="UP001292216"/>
    </source>
</evidence>
<dbReference type="PIRSF" id="PIRSF006806">
    <property type="entry name" value="FTHF_cligase"/>
    <property type="match status" value="1"/>
</dbReference>
<name>A0ABU5PF66_9BACL</name>
<dbReference type="Proteomes" id="UP001292216">
    <property type="component" value="Unassembled WGS sequence"/>
</dbReference>
<dbReference type="RefSeq" id="WP_323075950.1">
    <property type="nucleotide sequence ID" value="NZ_CBCSKM010000007.1"/>
</dbReference>
<comment type="catalytic activity">
    <reaction evidence="4">
        <text>(6S)-5-formyl-5,6,7,8-tetrahydrofolate + ATP = (6R)-5,10-methenyltetrahydrofolate + ADP + phosphate</text>
        <dbReference type="Rhea" id="RHEA:10488"/>
        <dbReference type="ChEBI" id="CHEBI:30616"/>
        <dbReference type="ChEBI" id="CHEBI:43474"/>
        <dbReference type="ChEBI" id="CHEBI:57455"/>
        <dbReference type="ChEBI" id="CHEBI:57457"/>
        <dbReference type="ChEBI" id="CHEBI:456216"/>
        <dbReference type="EC" id="6.3.3.2"/>
    </reaction>
</comment>
<dbReference type="InterPro" id="IPR037171">
    <property type="entry name" value="NagB/RpiA_transferase-like"/>
</dbReference>
<protein>
    <recommendedName>
        <fullName evidence="4">5-formyltetrahydrofolate cyclo-ligase</fullName>
        <ecNumber evidence="4">6.3.3.2</ecNumber>
    </recommendedName>
</protein>
<keyword evidence="6" id="KW-1185">Reference proteome</keyword>
<evidence type="ECO:0000256" key="1">
    <source>
        <dbReference type="ARBA" id="ARBA00010638"/>
    </source>
</evidence>
<dbReference type="NCBIfam" id="TIGR02727">
    <property type="entry name" value="MTHFS_bact"/>
    <property type="match status" value="1"/>
</dbReference>
<keyword evidence="2 4" id="KW-0547">Nucleotide-binding</keyword>
<dbReference type="InterPro" id="IPR002698">
    <property type="entry name" value="FTHF_cligase"/>
</dbReference>
<dbReference type="Gene3D" id="3.40.50.10420">
    <property type="entry name" value="NagB/RpiA/CoA transferase-like"/>
    <property type="match status" value="1"/>
</dbReference>
<dbReference type="EC" id="6.3.3.2" evidence="4"/>
<organism evidence="5 6">
    <name type="scientific">Paenibacillus phoenicis</name>
    <dbReference type="NCBI Taxonomy" id="554117"/>
    <lineage>
        <taxon>Bacteria</taxon>
        <taxon>Bacillati</taxon>
        <taxon>Bacillota</taxon>
        <taxon>Bacilli</taxon>
        <taxon>Bacillales</taxon>
        <taxon>Paenibacillaceae</taxon>
        <taxon>Paenibacillus</taxon>
    </lineage>
</organism>
<keyword evidence="3 4" id="KW-0067">ATP-binding</keyword>
<dbReference type="InterPro" id="IPR024185">
    <property type="entry name" value="FTHF_cligase-like_sf"/>
</dbReference>
<keyword evidence="5" id="KW-0436">Ligase</keyword>
<comment type="cofactor">
    <cofactor evidence="4">
        <name>Mg(2+)</name>
        <dbReference type="ChEBI" id="CHEBI:18420"/>
    </cofactor>
</comment>
<reference evidence="5 6" key="1">
    <citation type="submission" date="2023-12" db="EMBL/GenBank/DDBJ databases">
        <title>Whole genome sequencing of Paenibacillus phoenicis isolated from the Phoenix Mars Lander spacecraft assembly facility.</title>
        <authorList>
            <person name="Garcia A."/>
            <person name="Venkateswaran K."/>
        </authorList>
    </citation>
    <scope>NUCLEOTIDE SEQUENCE [LARGE SCALE GENOMIC DNA]</scope>
    <source>
        <strain evidence="5 6">3PO2SA</strain>
    </source>
</reference>
<evidence type="ECO:0000256" key="3">
    <source>
        <dbReference type="ARBA" id="ARBA00022840"/>
    </source>
</evidence>
<dbReference type="PANTHER" id="PTHR23407">
    <property type="entry name" value="ATPASE INHIBITOR/5-FORMYLTETRAHYDROFOLATE CYCLO-LIGASE"/>
    <property type="match status" value="1"/>
</dbReference>
<comment type="caution">
    <text evidence="5">The sequence shown here is derived from an EMBL/GenBank/DDBJ whole genome shotgun (WGS) entry which is preliminary data.</text>
</comment>
<accession>A0ABU5PF66</accession>
<evidence type="ECO:0000256" key="2">
    <source>
        <dbReference type="ARBA" id="ARBA00022741"/>
    </source>
</evidence>
<sequence>MEPADAKKELRQQMLAVRAQIPDASRSEQSLAASRIAELEVLKPLRARRGGKLNVFCYVSFRYEPDTRPLLASCQAQGDRLLVPKIGAQRSLTLHELTGMADLVPGTWGIPEPAAHTAIWPPERYPEIDVIVVPGLAFDPKGGRIGFGGGYYDRLIDELSRRSGGLSQVVLGALALEELILPEAIPMESHDFRLDLLFTAKGTIYMKESSDKLGKLGIRARHDAF</sequence>
<dbReference type="SUPFAM" id="SSF100950">
    <property type="entry name" value="NagB/RpiA/CoA transferase-like"/>
    <property type="match status" value="1"/>
</dbReference>
<keyword evidence="4" id="KW-0479">Metal-binding</keyword>
<gene>
    <name evidence="5" type="ORF">U9M73_00970</name>
</gene>
<dbReference type="EMBL" id="JAYERP010000001">
    <property type="protein sequence ID" value="MEA3568571.1"/>
    <property type="molecule type" value="Genomic_DNA"/>
</dbReference>
<proteinExistence type="inferred from homology"/>
<evidence type="ECO:0000256" key="4">
    <source>
        <dbReference type="RuleBase" id="RU361279"/>
    </source>
</evidence>